<sequence length="637" mass="70450">MAATLSSASKKPIRRVRFLNDDSGNIFQTTGNAIIIVAYFLYYLIKGSESTNVANDNRSDDYKSCKSGDSVTNDALLCRSGSSENRGQKCSRSELKEIQLSVDDANQNITISSKAPIVVGNVDEEALFYPGGLVDGCHAENRRSHSFSGNLIRKELLSKSDAKKSTSPPSVVIGQETVRIKLNPRFSKSVRLTSTDSDESLSEAQPLPKNAATESTISNPSIIVRPITNVTMCNVITDKKTTIVHRRTESFKQKKCTETLSSAKLVSVEKSKEENLPKQPVKITAVPVTYISSRQQSANAADVQTLPDEASRESGFHIPKSRSLNATATTTSVRTILTGNLSEPFCYISKDQLQRGGVFEQGNRISKNTSEFISAVPQIRRTQGFQKVTRSCNTNMAMAMESPEKCHQLSRSLTSNAQAKERGVEMFMKQRERAEKYTIDENTPRRTQRPILVVPAAKPPLVQPSAAFKPASLIGMVRQLMLGENSFSCLDLCLDSVRDAADRKELLYELSSYGSNTPAYKRAASLGPEFKRIADASPFVFQNVSTVPASSSFNLSKQIRLQSAEPTFDSNTIEGQNSSTFSVKNNICDYPTENAMQPLYIQCNDRFMGNTFYPSPRKNFNTLPRGWKSQHPKERIL</sequence>
<dbReference type="OMA" id="TYISTRQ"/>
<evidence type="ECO:0000256" key="1">
    <source>
        <dbReference type="SAM" id="MobiDB-lite"/>
    </source>
</evidence>
<comment type="caution">
    <text evidence="3">The sequence shown here is derived from an EMBL/GenBank/DDBJ whole genome shotgun (WGS) entry which is preliminary data.</text>
</comment>
<gene>
    <name evidence="3" type="ORF">T03_11285</name>
</gene>
<feature type="transmembrane region" description="Helical" evidence="2">
    <location>
        <begin position="26"/>
        <end position="45"/>
    </location>
</feature>
<protein>
    <submittedName>
        <fullName evidence="3">Uncharacterized protein</fullName>
    </submittedName>
</protein>
<evidence type="ECO:0000313" key="4">
    <source>
        <dbReference type="Proteomes" id="UP000054653"/>
    </source>
</evidence>
<name>A0A0V1D671_TRIBR</name>
<evidence type="ECO:0000256" key="2">
    <source>
        <dbReference type="SAM" id="Phobius"/>
    </source>
</evidence>
<keyword evidence="2" id="KW-0472">Membrane</keyword>
<keyword evidence="2" id="KW-1133">Transmembrane helix</keyword>
<dbReference type="AlphaFoldDB" id="A0A0V1D671"/>
<feature type="region of interest" description="Disordered" evidence="1">
    <location>
        <begin position="191"/>
        <end position="213"/>
    </location>
</feature>
<dbReference type="EMBL" id="JYDI01000037">
    <property type="protein sequence ID" value="KRY56960.1"/>
    <property type="molecule type" value="Genomic_DNA"/>
</dbReference>
<reference evidence="3 4" key="1">
    <citation type="submission" date="2015-01" db="EMBL/GenBank/DDBJ databases">
        <title>Evolution of Trichinella species and genotypes.</title>
        <authorList>
            <person name="Korhonen P.K."/>
            <person name="Edoardo P."/>
            <person name="Giuseppe L.R."/>
            <person name="Gasser R.B."/>
        </authorList>
    </citation>
    <scope>NUCLEOTIDE SEQUENCE [LARGE SCALE GENOMIC DNA]</scope>
    <source>
        <strain evidence="3">ISS120</strain>
    </source>
</reference>
<accession>A0A0V1D671</accession>
<dbReference type="Proteomes" id="UP000054653">
    <property type="component" value="Unassembled WGS sequence"/>
</dbReference>
<evidence type="ECO:0000313" key="3">
    <source>
        <dbReference type="EMBL" id="KRY56960.1"/>
    </source>
</evidence>
<keyword evidence="4" id="KW-1185">Reference proteome</keyword>
<keyword evidence="2" id="KW-0812">Transmembrane</keyword>
<dbReference type="OrthoDB" id="5915058at2759"/>
<proteinExistence type="predicted"/>
<organism evidence="3 4">
    <name type="scientific">Trichinella britovi</name>
    <name type="common">Parasitic roundworm</name>
    <dbReference type="NCBI Taxonomy" id="45882"/>
    <lineage>
        <taxon>Eukaryota</taxon>
        <taxon>Metazoa</taxon>
        <taxon>Ecdysozoa</taxon>
        <taxon>Nematoda</taxon>
        <taxon>Enoplea</taxon>
        <taxon>Dorylaimia</taxon>
        <taxon>Trichinellida</taxon>
        <taxon>Trichinellidae</taxon>
        <taxon>Trichinella</taxon>
    </lineage>
</organism>